<dbReference type="InterPro" id="IPR000836">
    <property type="entry name" value="PRTase_dom"/>
</dbReference>
<evidence type="ECO:0000259" key="2">
    <source>
        <dbReference type="Pfam" id="PF00156"/>
    </source>
</evidence>
<dbReference type="Pfam" id="PF00156">
    <property type="entry name" value="Pribosyltran"/>
    <property type="match status" value="1"/>
</dbReference>
<feature type="domain" description="Phosphoribosyltransferase" evidence="2">
    <location>
        <begin position="153"/>
        <end position="229"/>
    </location>
</feature>
<reference evidence="4 5" key="1">
    <citation type="submission" date="2024-09" db="EMBL/GenBank/DDBJ databases">
        <authorList>
            <person name="Sun Q."/>
            <person name="Mori K."/>
        </authorList>
    </citation>
    <scope>NUCLEOTIDE SEQUENCE [LARGE SCALE GENOMIC DNA]</scope>
    <source>
        <strain evidence="4 5">CGMCC 1.9126</strain>
    </source>
</reference>
<dbReference type="SUPFAM" id="SSF53271">
    <property type="entry name" value="PRTase-like"/>
    <property type="match status" value="1"/>
</dbReference>
<comment type="caution">
    <text evidence="4">The sequence shown here is derived from an EMBL/GenBank/DDBJ whole genome shotgun (WGS) entry which is preliminary data.</text>
</comment>
<dbReference type="Pfam" id="PF18912">
    <property type="entry name" value="DZR_2"/>
    <property type="match status" value="1"/>
</dbReference>
<proteinExistence type="inferred from homology"/>
<dbReference type="InterPro" id="IPR051910">
    <property type="entry name" value="ComF/GntX_DNA_util-trans"/>
</dbReference>
<dbReference type="PANTHER" id="PTHR47505:SF1">
    <property type="entry name" value="DNA UTILIZATION PROTEIN YHGH"/>
    <property type="match status" value="1"/>
</dbReference>
<dbReference type="EMBL" id="JBHLUU010000125">
    <property type="protein sequence ID" value="MFC0477866.1"/>
    <property type="molecule type" value="Genomic_DNA"/>
</dbReference>
<dbReference type="Gene3D" id="3.40.50.2020">
    <property type="match status" value="1"/>
</dbReference>
<evidence type="ECO:0000313" key="5">
    <source>
        <dbReference type="Proteomes" id="UP001589738"/>
    </source>
</evidence>
<evidence type="ECO:0000259" key="3">
    <source>
        <dbReference type="Pfam" id="PF18912"/>
    </source>
</evidence>
<dbReference type="InterPro" id="IPR029057">
    <property type="entry name" value="PRTase-like"/>
</dbReference>
<dbReference type="RefSeq" id="WP_377059055.1">
    <property type="nucleotide sequence ID" value="NZ_JBHLUU010000125.1"/>
</dbReference>
<dbReference type="Proteomes" id="UP001589738">
    <property type="component" value="Unassembled WGS sequence"/>
</dbReference>
<name>A0ABV6KX09_9BACI</name>
<accession>A0ABV6KX09</accession>
<evidence type="ECO:0000256" key="1">
    <source>
        <dbReference type="ARBA" id="ARBA00008007"/>
    </source>
</evidence>
<feature type="domain" description="Double zinc ribbon" evidence="3">
    <location>
        <begin position="2"/>
        <end position="68"/>
    </location>
</feature>
<evidence type="ECO:0000313" key="4">
    <source>
        <dbReference type="EMBL" id="MFC0477866.1"/>
    </source>
</evidence>
<dbReference type="CDD" id="cd06223">
    <property type="entry name" value="PRTases_typeI"/>
    <property type="match status" value="1"/>
</dbReference>
<sequence length="231" mass="26354">MKCLYCGEGIILSIGWGNLFSREEEVLLCDQCTKQLVPIEGECCARCNRPFEGLAEEFRKGEFCYDCVRWEGDKEWKGILERNVSLYVYNDFLKGVISRYKFRGDYVLSEFLCKGLKKVNKEYDLIVPVPLSNERLHERGFNQSEALILQAGLIPTFVLKRTHTEKQSKKSREERVHLSNIFKIVSAEEIVGKKVLLVDDIYTTGSTLLHAAKLLKKQGALSVSSFTVARG</sequence>
<protein>
    <submittedName>
        <fullName evidence="4">ComF family protein</fullName>
    </submittedName>
</protein>
<keyword evidence="5" id="KW-1185">Reference proteome</keyword>
<dbReference type="InterPro" id="IPR044005">
    <property type="entry name" value="DZR_2"/>
</dbReference>
<gene>
    <name evidence="4" type="ORF">ACFFHF_22010</name>
</gene>
<organism evidence="4 5">
    <name type="scientific">Robertmurraya beringensis</name>
    <dbReference type="NCBI Taxonomy" id="641660"/>
    <lineage>
        <taxon>Bacteria</taxon>
        <taxon>Bacillati</taxon>
        <taxon>Bacillota</taxon>
        <taxon>Bacilli</taxon>
        <taxon>Bacillales</taxon>
        <taxon>Bacillaceae</taxon>
        <taxon>Robertmurraya</taxon>
    </lineage>
</organism>
<comment type="similarity">
    <text evidence="1">Belongs to the ComF/GntX family.</text>
</comment>
<dbReference type="PANTHER" id="PTHR47505">
    <property type="entry name" value="DNA UTILIZATION PROTEIN YHGH"/>
    <property type="match status" value="1"/>
</dbReference>